<dbReference type="Pfam" id="PF01979">
    <property type="entry name" value="Amidohydro_1"/>
    <property type="match status" value="1"/>
</dbReference>
<comment type="cofactor">
    <cofactor evidence="12">
        <name>a divalent metal cation</name>
        <dbReference type="ChEBI" id="CHEBI:60240"/>
    </cofactor>
    <text evidence="12">Binds 1 divalent metal cation per subunit.</text>
</comment>
<feature type="binding site" evidence="11">
    <location>
        <position position="142"/>
    </location>
    <ligand>
        <name>substrate</name>
    </ligand>
</feature>
<dbReference type="GO" id="GO:0008448">
    <property type="term" value="F:N-acetylglucosamine-6-phosphate deacetylase activity"/>
    <property type="evidence" value="ECO:0007669"/>
    <property type="project" value="UniProtKB-EC"/>
</dbReference>
<protein>
    <recommendedName>
        <fullName evidence="3">N-acetylglucosamine-6-phosphate deacetylase</fullName>
        <ecNumber evidence="2">3.5.1.25</ecNumber>
    </recommendedName>
</protein>
<dbReference type="AlphaFoldDB" id="A0A0C1U5W5"/>
<keyword evidence="15" id="KW-1185">Reference proteome</keyword>
<comment type="pathway">
    <text evidence="8">Amino-sugar metabolism; N-acetylneuraminate degradation; D-fructose 6-phosphate from N-acetylneuraminate: step 4/5.</text>
</comment>
<feature type="binding site" evidence="11">
    <location>
        <begin position="221"/>
        <end position="222"/>
    </location>
    <ligand>
        <name>substrate</name>
    </ligand>
</feature>
<evidence type="ECO:0000256" key="1">
    <source>
        <dbReference type="ARBA" id="ARBA00010716"/>
    </source>
</evidence>
<dbReference type="PANTHER" id="PTHR11113">
    <property type="entry name" value="N-ACETYLGLUCOSAMINE-6-PHOSPHATE DEACETYLASE"/>
    <property type="match status" value="1"/>
</dbReference>
<dbReference type="NCBIfam" id="TIGR00221">
    <property type="entry name" value="nagA"/>
    <property type="match status" value="1"/>
</dbReference>
<dbReference type="InterPro" id="IPR006680">
    <property type="entry name" value="Amidohydro-rel"/>
</dbReference>
<evidence type="ECO:0000256" key="9">
    <source>
        <dbReference type="PIRNR" id="PIRNR038994"/>
    </source>
</evidence>
<dbReference type="SUPFAM" id="SSF51556">
    <property type="entry name" value="Metallo-dependent hydrolases"/>
    <property type="match status" value="1"/>
</dbReference>
<feature type="binding site" evidence="12">
    <location>
        <position position="131"/>
    </location>
    <ligand>
        <name>Zn(2+)</name>
        <dbReference type="ChEBI" id="CHEBI:29105"/>
    </ligand>
</feature>
<feature type="binding site" evidence="11">
    <location>
        <begin position="309"/>
        <end position="311"/>
    </location>
    <ligand>
        <name>substrate</name>
    </ligand>
</feature>
<dbReference type="SUPFAM" id="SSF51338">
    <property type="entry name" value="Composite domain of metallo-dependent hydrolases"/>
    <property type="match status" value="1"/>
</dbReference>
<keyword evidence="4 12" id="KW-0479">Metal-binding</keyword>
<evidence type="ECO:0000313" key="14">
    <source>
        <dbReference type="EMBL" id="KIE47153.1"/>
    </source>
</evidence>
<sequence>MSTLITNIRLITPNSVEKGYGVVFNEGKIIDIDLEENINLELISKVINGDGRFLSPGFIDIHNHGNTGHDIMDSAEETLDRIGEFHIKNGVTSYLGTIITSSYNNIITSIKNITDYKNKKTLSQLLGIHLEGPFFSILRKGAQPEKYIKEPDIEIVKDFVELAKNKLKMVSIAPEFNEAIEIISYLKEKNITIAMAHSNATFDEAKRGINHGVTVATHLFNGMREFNHREPGIIGAALTDDRVYCELIYDRIHLHDETVKITLKTKGVDKIVLVSDAMRAAGLEDGEYELGGQKVIVNNGAARLENGGLAGSTLNLKDAVYNMISMLNIPIQDAVRMASLSPAKAIGVSKHKGSIEIGKDADMLLFDDDINISSVFISGNCVSF</sequence>
<dbReference type="RefSeq" id="WP_039632179.1">
    <property type="nucleotide sequence ID" value="NZ_AYSO01000015.1"/>
</dbReference>
<comment type="catalytic activity">
    <reaction evidence="7">
        <text>N-acetyl-D-glucosamine 6-phosphate + H2O = D-glucosamine 6-phosphate + acetate</text>
        <dbReference type="Rhea" id="RHEA:22936"/>
        <dbReference type="ChEBI" id="CHEBI:15377"/>
        <dbReference type="ChEBI" id="CHEBI:30089"/>
        <dbReference type="ChEBI" id="CHEBI:57513"/>
        <dbReference type="ChEBI" id="CHEBI:58725"/>
        <dbReference type="EC" id="3.5.1.25"/>
    </reaction>
</comment>
<comment type="caution">
    <text evidence="14">The sequence shown here is derived from an EMBL/GenBank/DDBJ whole genome shotgun (WGS) entry which is preliminary data.</text>
</comment>
<dbReference type="EMBL" id="AYSO01000015">
    <property type="protein sequence ID" value="KIE47153.1"/>
    <property type="molecule type" value="Genomic_DNA"/>
</dbReference>
<evidence type="ECO:0000259" key="13">
    <source>
        <dbReference type="Pfam" id="PF01979"/>
    </source>
</evidence>
<evidence type="ECO:0000256" key="8">
    <source>
        <dbReference type="ARBA" id="ARBA00060590"/>
    </source>
</evidence>
<dbReference type="Gene3D" id="2.30.40.10">
    <property type="entry name" value="Urease, subunit C, domain 1"/>
    <property type="match status" value="1"/>
</dbReference>
<keyword evidence="5 9" id="KW-0378">Hydrolase</keyword>
<dbReference type="FunFam" id="3.20.20.140:FF:000004">
    <property type="entry name" value="N-acetylglucosamine-6-phosphate deacetylase"/>
    <property type="match status" value="1"/>
</dbReference>
<dbReference type="EC" id="3.5.1.25" evidence="2"/>
<dbReference type="InterPro" id="IPR011059">
    <property type="entry name" value="Metal-dep_hydrolase_composite"/>
</dbReference>
<dbReference type="CDD" id="cd00854">
    <property type="entry name" value="NagA"/>
    <property type="match status" value="1"/>
</dbReference>
<dbReference type="GO" id="GO:0006046">
    <property type="term" value="P:N-acetylglucosamine catabolic process"/>
    <property type="evidence" value="ECO:0007669"/>
    <property type="project" value="TreeGrafter"/>
</dbReference>
<dbReference type="PIRSF" id="PIRSF038994">
    <property type="entry name" value="NagA"/>
    <property type="match status" value="1"/>
</dbReference>
<dbReference type="PANTHER" id="PTHR11113:SF14">
    <property type="entry name" value="N-ACETYLGLUCOSAMINE-6-PHOSPHATE DEACETYLASE"/>
    <property type="match status" value="1"/>
</dbReference>
<dbReference type="InterPro" id="IPR003764">
    <property type="entry name" value="GlcNAc_6-P_deAcase"/>
</dbReference>
<feature type="binding site" evidence="12">
    <location>
        <position position="197"/>
    </location>
    <ligand>
        <name>Zn(2+)</name>
        <dbReference type="ChEBI" id="CHEBI:29105"/>
    </ligand>
</feature>
<feature type="binding site" evidence="11">
    <location>
        <position position="253"/>
    </location>
    <ligand>
        <name>substrate</name>
    </ligand>
</feature>
<keyword evidence="6 9" id="KW-0119">Carbohydrate metabolism</keyword>
<evidence type="ECO:0000313" key="15">
    <source>
        <dbReference type="Proteomes" id="UP000031366"/>
    </source>
</evidence>
<evidence type="ECO:0000256" key="7">
    <source>
        <dbReference type="ARBA" id="ARBA00047647"/>
    </source>
</evidence>
<comment type="similarity">
    <text evidence="1 9">Belongs to the metallo-dependent hydrolases superfamily. NagA family.</text>
</comment>
<dbReference type="Proteomes" id="UP000031366">
    <property type="component" value="Unassembled WGS sequence"/>
</dbReference>
<dbReference type="STRING" id="29341.RSJ17_13770"/>
<evidence type="ECO:0000256" key="3">
    <source>
        <dbReference type="ARBA" id="ARBA00018029"/>
    </source>
</evidence>
<gene>
    <name evidence="14" type="primary">nagA</name>
    <name evidence="14" type="ORF">U732_1288</name>
</gene>
<evidence type="ECO:0000256" key="4">
    <source>
        <dbReference type="ARBA" id="ARBA00022723"/>
    </source>
</evidence>
<feature type="domain" description="Amidohydrolase-related" evidence="13">
    <location>
        <begin position="53"/>
        <end position="381"/>
    </location>
</feature>
<dbReference type="OrthoDB" id="9776488at2"/>
<evidence type="ECO:0000256" key="6">
    <source>
        <dbReference type="ARBA" id="ARBA00023277"/>
    </source>
</evidence>
<evidence type="ECO:0000256" key="2">
    <source>
        <dbReference type="ARBA" id="ARBA00011899"/>
    </source>
</evidence>
<feature type="active site" description="Proton donor/acceptor" evidence="10">
    <location>
        <position position="276"/>
    </location>
</feature>
<evidence type="ECO:0000256" key="5">
    <source>
        <dbReference type="ARBA" id="ARBA00022801"/>
    </source>
</evidence>
<dbReference type="GO" id="GO:0046872">
    <property type="term" value="F:metal ion binding"/>
    <property type="evidence" value="ECO:0007669"/>
    <property type="project" value="UniProtKB-KW"/>
</dbReference>
<reference evidence="14 15" key="1">
    <citation type="journal article" date="2015" name="Infect. Genet. Evol.">
        <title>Genomic sequences of six botulinum neurotoxin-producing strains representing three clostridial species illustrate the mobility and diversity of botulinum neurotoxin genes.</title>
        <authorList>
            <person name="Smith T.J."/>
            <person name="Hill K.K."/>
            <person name="Xie G."/>
            <person name="Foley B.T."/>
            <person name="Williamson C.H."/>
            <person name="Foster J.T."/>
            <person name="Johnson S.L."/>
            <person name="Chertkov O."/>
            <person name="Teshima H."/>
            <person name="Gibbons H.S."/>
            <person name="Johnsky L.A."/>
            <person name="Karavis M.A."/>
            <person name="Smith L.A."/>
        </authorList>
    </citation>
    <scope>NUCLEOTIDE SEQUENCE [LARGE SCALE GENOMIC DNA]</scope>
    <source>
        <strain evidence="14 15">CDC 2741</strain>
    </source>
</reference>
<dbReference type="Gene3D" id="3.20.20.140">
    <property type="entry name" value="Metal-dependent hydrolases"/>
    <property type="match status" value="1"/>
</dbReference>
<evidence type="ECO:0000256" key="10">
    <source>
        <dbReference type="PIRSR" id="PIRSR038994-1"/>
    </source>
</evidence>
<name>A0A0C1U5W5_9CLOT</name>
<evidence type="ECO:0000256" key="12">
    <source>
        <dbReference type="PIRSR" id="PIRSR038994-3"/>
    </source>
</evidence>
<proteinExistence type="inferred from homology"/>
<accession>A0A0C1U5W5</accession>
<organism evidence="14 15">
    <name type="scientific">Clostridium argentinense CDC 2741</name>
    <dbReference type="NCBI Taxonomy" id="1418104"/>
    <lineage>
        <taxon>Bacteria</taxon>
        <taxon>Bacillati</taxon>
        <taxon>Bacillota</taxon>
        <taxon>Clostridia</taxon>
        <taxon>Eubacteriales</taxon>
        <taxon>Clostridiaceae</taxon>
        <taxon>Clostridium</taxon>
    </lineage>
</organism>
<feature type="binding site" evidence="12">
    <location>
        <position position="218"/>
    </location>
    <ligand>
        <name>Zn(2+)</name>
        <dbReference type="ChEBI" id="CHEBI:29105"/>
    </ligand>
</feature>
<feature type="binding site" evidence="11">
    <location>
        <position position="229"/>
    </location>
    <ligand>
        <name>substrate</name>
    </ligand>
</feature>
<evidence type="ECO:0000256" key="11">
    <source>
        <dbReference type="PIRSR" id="PIRSR038994-2"/>
    </source>
</evidence>
<dbReference type="InterPro" id="IPR032466">
    <property type="entry name" value="Metal_Hydrolase"/>
</dbReference>